<dbReference type="InterPro" id="IPR059179">
    <property type="entry name" value="MLKL-like_MCAfunc"/>
</dbReference>
<dbReference type="SUPFAM" id="SSF48452">
    <property type="entry name" value="TPR-like"/>
    <property type="match status" value="1"/>
</dbReference>
<dbReference type="Gene3D" id="3.40.50.300">
    <property type="entry name" value="P-loop containing nucleotide triphosphate hydrolases"/>
    <property type="match status" value="1"/>
</dbReference>
<dbReference type="Proteomes" id="UP001221142">
    <property type="component" value="Unassembled WGS sequence"/>
</dbReference>
<dbReference type="EMBL" id="JARKIF010000024">
    <property type="protein sequence ID" value="KAJ7615452.1"/>
    <property type="molecule type" value="Genomic_DNA"/>
</dbReference>
<dbReference type="Gene3D" id="1.20.930.20">
    <property type="entry name" value="Adaptor protein Cbl, N-terminal domain"/>
    <property type="match status" value="1"/>
</dbReference>
<feature type="region of interest" description="Disordered" evidence="1">
    <location>
        <begin position="185"/>
        <end position="216"/>
    </location>
</feature>
<dbReference type="InterPro" id="IPR049052">
    <property type="entry name" value="nSTAND1"/>
</dbReference>
<name>A0AAD7BA95_9AGAR</name>
<dbReference type="PANTHER" id="PTHR47691">
    <property type="entry name" value="REGULATOR-RELATED"/>
    <property type="match status" value="1"/>
</dbReference>
<reference evidence="3" key="1">
    <citation type="submission" date="2023-03" db="EMBL/GenBank/DDBJ databases">
        <title>Massive genome expansion in bonnet fungi (Mycena s.s.) driven by repeated elements and novel gene families across ecological guilds.</title>
        <authorList>
            <consortium name="Lawrence Berkeley National Laboratory"/>
            <person name="Harder C.B."/>
            <person name="Miyauchi S."/>
            <person name="Viragh M."/>
            <person name="Kuo A."/>
            <person name="Thoen E."/>
            <person name="Andreopoulos B."/>
            <person name="Lu D."/>
            <person name="Skrede I."/>
            <person name="Drula E."/>
            <person name="Henrissat B."/>
            <person name="Morin E."/>
            <person name="Kohler A."/>
            <person name="Barry K."/>
            <person name="LaButti K."/>
            <person name="Morin E."/>
            <person name="Salamov A."/>
            <person name="Lipzen A."/>
            <person name="Mereny Z."/>
            <person name="Hegedus B."/>
            <person name="Baldrian P."/>
            <person name="Stursova M."/>
            <person name="Weitz H."/>
            <person name="Taylor A."/>
            <person name="Grigoriev I.V."/>
            <person name="Nagy L.G."/>
            <person name="Martin F."/>
            <person name="Kauserud H."/>
        </authorList>
    </citation>
    <scope>NUCLEOTIDE SEQUENCE</scope>
    <source>
        <strain evidence="3">9284</strain>
    </source>
</reference>
<organism evidence="3 4">
    <name type="scientific">Roridomyces roridus</name>
    <dbReference type="NCBI Taxonomy" id="1738132"/>
    <lineage>
        <taxon>Eukaryota</taxon>
        <taxon>Fungi</taxon>
        <taxon>Dikarya</taxon>
        <taxon>Basidiomycota</taxon>
        <taxon>Agaricomycotina</taxon>
        <taxon>Agaricomycetes</taxon>
        <taxon>Agaricomycetidae</taxon>
        <taxon>Agaricales</taxon>
        <taxon>Marasmiineae</taxon>
        <taxon>Mycenaceae</taxon>
        <taxon>Roridomyces</taxon>
    </lineage>
</organism>
<protein>
    <recommendedName>
        <fullName evidence="2">Novel STAND NTPase 1 domain-containing protein</fullName>
    </recommendedName>
</protein>
<feature type="compositionally biased region" description="Low complexity" evidence="1">
    <location>
        <begin position="190"/>
        <end position="204"/>
    </location>
</feature>
<dbReference type="AlphaFoldDB" id="A0AAD7BA95"/>
<dbReference type="PANTHER" id="PTHR47691:SF3">
    <property type="entry name" value="HTH-TYPE TRANSCRIPTIONAL REGULATOR RV0890C-RELATED"/>
    <property type="match status" value="1"/>
</dbReference>
<proteinExistence type="predicted"/>
<dbReference type="SUPFAM" id="SSF52540">
    <property type="entry name" value="P-loop containing nucleoside triphosphate hydrolases"/>
    <property type="match status" value="1"/>
</dbReference>
<feature type="domain" description="Novel STAND NTPase 1" evidence="2">
    <location>
        <begin position="214"/>
        <end position="353"/>
    </location>
</feature>
<evidence type="ECO:0000259" key="2">
    <source>
        <dbReference type="Pfam" id="PF20703"/>
    </source>
</evidence>
<gene>
    <name evidence="3" type="ORF">FB45DRAFT_1108127</name>
</gene>
<dbReference type="GO" id="GO:0007166">
    <property type="term" value="P:cell surface receptor signaling pathway"/>
    <property type="evidence" value="ECO:0007669"/>
    <property type="project" value="InterPro"/>
</dbReference>
<dbReference type="InterPro" id="IPR027417">
    <property type="entry name" value="P-loop_NTPase"/>
</dbReference>
<dbReference type="Pfam" id="PF20703">
    <property type="entry name" value="nSTAND1"/>
    <property type="match status" value="1"/>
</dbReference>
<dbReference type="InterPro" id="IPR036537">
    <property type="entry name" value="Adaptor_Cbl_N_dom_sf"/>
</dbReference>
<dbReference type="CDD" id="cd21037">
    <property type="entry name" value="MLKL_NTD"/>
    <property type="match status" value="1"/>
</dbReference>
<comment type="caution">
    <text evidence="3">The sequence shown here is derived from an EMBL/GenBank/DDBJ whole genome shotgun (WGS) entry which is preliminary data.</text>
</comment>
<accession>A0AAD7BA95</accession>
<keyword evidence="4" id="KW-1185">Reference proteome</keyword>
<evidence type="ECO:0000256" key="1">
    <source>
        <dbReference type="SAM" id="MobiDB-lite"/>
    </source>
</evidence>
<sequence length="902" mass="99420">MHLSTLIPSLKLPLVVLGDLHDTFSTPFLLAISNTVVSLITSIQTVKSNRDECIRLLEHLHAILGAIIKAHIESETPGELAPAVLTDIGQFAQTLHKIHTFITIHVEGNKIRNLFRQNEINTLRKECRAGLNLAMDAFKIQQTAQLTQDVGAMDATMREMHSQLLELISNVSDDSESDTFSAPRFQTRYTSPSQPMPSSKSPTTAHLRSPSSAAPKIFHGRDDELNHIISILRTDPPRIAILGAGGMGKSSLAKAVLHHPEVAAKFEHRFFVVCDSVKNSVELAGAIAAHLGLNQGRDLRKAVLKHLARIQKGPCLLMLDNFETPWEPLESRDEVEEFLSKLTELNIGTLVTMRGAQRPANVHWSRPFLAPLRPLTNDAARKTFSDIADDLHDSEEVDRLLGLTDNMPLAVDLIAHLVDFEGCANILRRWDSERTALLSQGQDRRSSLDFSVSMSLSSPRIMALTGATALLSLLAVLPDGVSQVELVQPKFPIRDPLACTAALLSTSLAYYDSKHRLKALVPIREYMQKYHPPTREMIVPLRKHFHLIVDLFDKFFGLESMHTCVAQLSANWGNIHNILSLELLRAGNAEIEEVITAAIWINSFSRMSGRSSFLLMEQIAGVMPRPVNHKLEALYAREMLNASFQKPLADPEGLIAEGISHSKYDDPRQQARFYTAVGAYYSVHATNTTAAMYHFSQALNISKAAQDNHMRACTLNHMSNALWNLGNYAEAQKTASDAQKYAVLSADFHEQVRALRNDAVIATSLGNYAHAVDALARAKEFLGLCGMLGGTSDNLITANKAEVHLLKSEYGEALALNLATLEASGAEKDPISFAFGKLNVACIGVVIDVPAVELVRDLDAADALFRSIGYLDGLMYCDMVRADIQLREGALDDARYAAHFVK</sequence>
<dbReference type="Gene3D" id="1.25.40.10">
    <property type="entry name" value="Tetratricopeptide repeat domain"/>
    <property type="match status" value="1"/>
</dbReference>
<evidence type="ECO:0000313" key="3">
    <source>
        <dbReference type="EMBL" id="KAJ7615452.1"/>
    </source>
</evidence>
<evidence type="ECO:0000313" key="4">
    <source>
        <dbReference type="Proteomes" id="UP001221142"/>
    </source>
</evidence>
<dbReference type="InterPro" id="IPR011990">
    <property type="entry name" value="TPR-like_helical_dom_sf"/>
</dbReference>